<comment type="similarity">
    <text evidence="1">Belongs to the universal stress protein A family.</text>
</comment>
<dbReference type="InterPro" id="IPR006015">
    <property type="entry name" value="Universal_stress_UspA"/>
</dbReference>
<evidence type="ECO:0000313" key="5">
    <source>
        <dbReference type="EMBL" id="WAL63271.1"/>
    </source>
</evidence>
<name>A0ABY7AX53_9PSEU</name>
<dbReference type="EMBL" id="CP113836">
    <property type="protein sequence ID" value="WAL63271.1"/>
    <property type="molecule type" value="Genomic_DNA"/>
</dbReference>
<dbReference type="InterPro" id="IPR006016">
    <property type="entry name" value="UspA"/>
</dbReference>
<dbReference type="PANTHER" id="PTHR46268">
    <property type="entry name" value="STRESS RESPONSE PROTEIN NHAX"/>
    <property type="match status" value="1"/>
</dbReference>
<dbReference type="Gene3D" id="3.40.50.620">
    <property type="entry name" value="HUPs"/>
    <property type="match status" value="2"/>
</dbReference>
<keyword evidence="2" id="KW-0547">Nucleotide-binding</keyword>
<dbReference type="Pfam" id="PF00582">
    <property type="entry name" value="Usp"/>
    <property type="match status" value="2"/>
</dbReference>
<evidence type="ECO:0000256" key="2">
    <source>
        <dbReference type="ARBA" id="ARBA00022741"/>
    </source>
</evidence>
<dbReference type="SUPFAM" id="SSF52402">
    <property type="entry name" value="Adenine nucleotide alpha hydrolases-like"/>
    <property type="match status" value="2"/>
</dbReference>
<evidence type="ECO:0000313" key="6">
    <source>
        <dbReference type="Proteomes" id="UP001163203"/>
    </source>
</evidence>
<dbReference type="PANTHER" id="PTHR46268:SF27">
    <property type="entry name" value="UNIVERSAL STRESS PROTEIN RV2623"/>
    <property type="match status" value="1"/>
</dbReference>
<proteinExistence type="inferred from homology"/>
<dbReference type="RefSeq" id="WP_268441098.1">
    <property type="nucleotide sequence ID" value="NZ_CP113836.1"/>
</dbReference>
<dbReference type="Proteomes" id="UP001163203">
    <property type="component" value="Chromosome"/>
</dbReference>
<evidence type="ECO:0000256" key="1">
    <source>
        <dbReference type="ARBA" id="ARBA00008791"/>
    </source>
</evidence>
<keyword evidence="6" id="KW-1185">Reference proteome</keyword>
<evidence type="ECO:0000259" key="4">
    <source>
        <dbReference type="Pfam" id="PF00582"/>
    </source>
</evidence>
<organism evidence="5 6">
    <name type="scientific">Amycolatopsis cynarae</name>
    <dbReference type="NCBI Taxonomy" id="2995223"/>
    <lineage>
        <taxon>Bacteria</taxon>
        <taxon>Bacillati</taxon>
        <taxon>Actinomycetota</taxon>
        <taxon>Actinomycetes</taxon>
        <taxon>Pseudonocardiales</taxon>
        <taxon>Pseudonocardiaceae</taxon>
        <taxon>Amycolatopsis</taxon>
    </lineage>
</organism>
<protein>
    <submittedName>
        <fullName evidence="5">Universal stress protein</fullName>
    </submittedName>
</protein>
<feature type="domain" description="UspA" evidence="4">
    <location>
        <begin position="3"/>
        <end position="140"/>
    </location>
</feature>
<sequence>MSAPIVVGIDGSPGSRRAVLWGADEAARRRMPLTLVHAFGIPDAFYGETMPPKDWLDIRQAESRSLLREAAELAGRVHPELEIDTESTVDAPIPFLLGWSERAKLLVLGCAGRGEFGDLLLGSTAASVSARSRCPLVVVRGKERGAAAVDDPVVVGVDGSPESEAAIELAFEEASLRKAPLVAVHTWSDADTRQVFSAARAEFSFEPLRESETRVLAEALAGWEEKYPEVGVRRVVAQDRPRHELLEWSTKAQLMVVGSRGRGGFRGLLLGSTSHALLEHAECPVLLVRSA</sequence>
<gene>
    <name evidence="5" type="ORF">ORV05_19805</name>
</gene>
<feature type="domain" description="UspA" evidence="4">
    <location>
        <begin position="152"/>
        <end position="289"/>
    </location>
</feature>
<dbReference type="PRINTS" id="PR01438">
    <property type="entry name" value="UNVRSLSTRESS"/>
</dbReference>
<keyword evidence="3" id="KW-0067">ATP-binding</keyword>
<dbReference type="InterPro" id="IPR014729">
    <property type="entry name" value="Rossmann-like_a/b/a_fold"/>
</dbReference>
<evidence type="ECO:0000256" key="3">
    <source>
        <dbReference type="ARBA" id="ARBA00022840"/>
    </source>
</evidence>
<reference evidence="5" key="1">
    <citation type="submission" date="2022-11" db="EMBL/GenBank/DDBJ databases">
        <authorList>
            <person name="Mo P."/>
        </authorList>
    </citation>
    <scope>NUCLEOTIDE SEQUENCE</scope>
    <source>
        <strain evidence="5">HUAS 11-8</strain>
    </source>
</reference>
<accession>A0ABY7AX53</accession>